<dbReference type="Pfam" id="PF00015">
    <property type="entry name" value="MCPsignal"/>
    <property type="match status" value="1"/>
</dbReference>
<dbReference type="SMART" id="SM00086">
    <property type="entry name" value="PAC"/>
    <property type="match status" value="5"/>
</dbReference>
<dbReference type="RefSeq" id="WP_184950002.1">
    <property type="nucleotide sequence ID" value="NZ_BOMC01000007.1"/>
</dbReference>
<dbReference type="InterPro" id="IPR050903">
    <property type="entry name" value="Bact_Chemotaxis_MeTrfase"/>
</dbReference>
<dbReference type="Gene3D" id="1.10.287.950">
    <property type="entry name" value="Methyl-accepting chemotaxis protein"/>
    <property type="match status" value="1"/>
</dbReference>
<dbReference type="Proteomes" id="UP000542742">
    <property type="component" value="Unassembled WGS sequence"/>
</dbReference>
<name>A0A7W7CMS3_9ACTN</name>
<feature type="domain" description="PAC" evidence="4">
    <location>
        <begin position="428"/>
        <end position="480"/>
    </location>
</feature>
<dbReference type="SMART" id="SM00091">
    <property type="entry name" value="PAS"/>
    <property type="match status" value="4"/>
</dbReference>
<feature type="domain" description="PAS" evidence="3">
    <location>
        <begin position="375"/>
        <end position="408"/>
    </location>
</feature>
<dbReference type="SMART" id="SM00283">
    <property type="entry name" value="MA"/>
    <property type="match status" value="1"/>
</dbReference>
<feature type="domain" description="Methyl-accepting transducer" evidence="2">
    <location>
        <begin position="602"/>
        <end position="788"/>
    </location>
</feature>
<dbReference type="PROSITE" id="PS50112">
    <property type="entry name" value="PAS"/>
    <property type="match status" value="4"/>
</dbReference>
<dbReference type="CDD" id="cd00130">
    <property type="entry name" value="PAS"/>
    <property type="match status" value="4"/>
</dbReference>
<dbReference type="PROSITE" id="PS50111">
    <property type="entry name" value="CHEMOTAXIS_TRANSDUC_2"/>
    <property type="match status" value="1"/>
</dbReference>
<dbReference type="GO" id="GO:0016020">
    <property type="term" value="C:membrane"/>
    <property type="evidence" value="ECO:0007669"/>
    <property type="project" value="InterPro"/>
</dbReference>
<sequence>MTDLLAEPRFASAFHTLVTADTTGLVIEAADGTLITATSGPPAEWAAGFARDAPVLAELRRAADEHVVVEFTSPDAEGNTAQWRATARTQGRGLLVVALRDVTAERRASAEAVGWIDAIDRAQAVIEFDLQGTILAANENFLRALGYQEHEVVGHHHRMFVDAEFAGSAEYRAFWAKLARGEYEGGEYRRLGKGGREVWIQATYNPILDLDGRPVKVVKFATDITAAKLRNAEFESKVAAVDRSQAVIEFDLRGNVLTANDNFLAAMGYERDEVIGKHHRMFCAPAYTATEDYREFWRDLSRGEFQSGEYKRLSKTGAEVWIQATYNPVLDMDGKPVKVVKFAHDITPQKQRNLDFEGKLAAIDRSQAVVEFTVKGELLSANRTFLELMGYRLDQVLGRHHRMFVEPEHAQSAEYVSFWERLGAGEFQSGEYKRVGALGRELWIQATYNPILDADGRVVKVVKFATDITAPKLHSAEFESKVNAVDRSQAVIEFDLDGIVLHANENFLRISGYSLREVVGQHHSMFCPPEYVVSPEYRDFWLNLNKGEFSSGRYQRLGKYQREMWIQATYNPLFDLNGKPFKVIKYANEITAQVRMEQLVQAKTTEMTGTVSALAGATTEIARTSGQALELARRTAGDAEQGAAELHRSIEAIKLIQASTREIGDIVSVMGEIAGQTNLLAFNASIEAARAGEHGVGFAVVAGEVRKLAERSGDAARQIAKLISESALRVDEGADVSDRAGGALARIQDSARQTDAAISRIAASTTAQQDASHEVTALLGQLAGACPP</sequence>
<dbReference type="SUPFAM" id="SSF55785">
    <property type="entry name" value="PYP-like sensor domain (PAS domain)"/>
    <property type="match status" value="4"/>
</dbReference>
<gene>
    <name evidence="5" type="ORF">BKA14_001292</name>
</gene>
<dbReference type="AlphaFoldDB" id="A0A7W7CMS3"/>
<dbReference type="InterPro" id="IPR013655">
    <property type="entry name" value="PAS_fold_3"/>
</dbReference>
<dbReference type="NCBIfam" id="TIGR00229">
    <property type="entry name" value="sensory_box"/>
    <property type="match status" value="4"/>
</dbReference>
<dbReference type="Gene3D" id="3.30.450.20">
    <property type="entry name" value="PAS domain"/>
    <property type="match status" value="4"/>
</dbReference>
<keyword evidence="1" id="KW-0807">Transducer</keyword>
<dbReference type="Pfam" id="PF08447">
    <property type="entry name" value="PAS_3"/>
    <property type="match status" value="4"/>
</dbReference>
<protein>
    <submittedName>
        <fullName evidence="5">Methyl-accepting chemotaxis protein</fullName>
    </submittedName>
</protein>
<evidence type="ECO:0000313" key="5">
    <source>
        <dbReference type="EMBL" id="MBB4691144.1"/>
    </source>
</evidence>
<evidence type="ECO:0000259" key="2">
    <source>
        <dbReference type="PROSITE" id="PS50111"/>
    </source>
</evidence>
<dbReference type="SUPFAM" id="SSF58104">
    <property type="entry name" value="Methyl-accepting chemotaxis protein (MCP) signaling domain"/>
    <property type="match status" value="1"/>
</dbReference>
<feature type="domain" description="PAC" evidence="4">
    <location>
        <begin position="184"/>
        <end position="236"/>
    </location>
</feature>
<dbReference type="InterPro" id="IPR001610">
    <property type="entry name" value="PAC"/>
</dbReference>
<evidence type="ECO:0000313" key="6">
    <source>
        <dbReference type="Proteomes" id="UP000542742"/>
    </source>
</evidence>
<feature type="domain" description="PAS" evidence="3">
    <location>
        <begin position="247"/>
        <end position="277"/>
    </location>
</feature>
<dbReference type="CDD" id="cd11386">
    <property type="entry name" value="MCP_signal"/>
    <property type="match status" value="1"/>
</dbReference>
<dbReference type="PROSITE" id="PS50113">
    <property type="entry name" value="PAC"/>
    <property type="match status" value="3"/>
</dbReference>
<dbReference type="EMBL" id="JACHMF010000001">
    <property type="protein sequence ID" value="MBB4691144.1"/>
    <property type="molecule type" value="Genomic_DNA"/>
</dbReference>
<dbReference type="InterPro" id="IPR004089">
    <property type="entry name" value="MCPsignal_dom"/>
</dbReference>
<reference evidence="5 6" key="1">
    <citation type="submission" date="2020-08" db="EMBL/GenBank/DDBJ databases">
        <title>Sequencing the genomes of 1000 actinobacteria strains.</title>
        <authorList>
            <person name="Klenk H.-P."/>
        </authorList>
    </citation>
    <scope>NUCLEOTIDE SEQUENCE [LARGE SCALE GENOMIC DNA]</scope>
    <source>
        <strain evidence="5 6">DSM 45518</strain>
    </source>
</reference>
<dbReference type="InterPro" id="IPR035965">
    <property type="entry name" value="PAS-like_dom_sf"/>
</dbReference>
<dbReference type="PANTHER" id="PTHR24422:SF10">
    <property type="entry name" value="CHEMOTAXIS PROTEIN METHYLTRANSFERASE 2"/>
    <property type="match status" value="1"/>
</dbReference>
<dbReference type="PANTHER" id="PTHR24422">
    <property type="entry name" value="CHEMOTAXIS PROTEIN METHYLTRANSFERASE"/>
    <property type="match status" value="1"/>
</dbReference>
<organism evidence="5 6">
    <name type="scientific">Paractinoplanes abujensis</name>
    <dbReference type="NCBI Taxonomy" id="882441"/>
    <lineage>
        <taxon>Bacteria</taxon>
        <taxon>Bacillati</taxon>
        <taxon>Actinomycetota</taxon>
        <taxon>Actinomycetes</taxon>
        <taxon>Micromonosporales</taxon>
        <taxon>Micromonosporaceae</taxon>
        <taxon>Paractinoplanes</taxon>
    </lineage>
</organism>
<feature type="domain" description="PAS" evidence="3">
    <location>
        <begin position="125"/>
        <end position="154"/>
    </location>
</feature>
<dbReference type="InterPro" id="IPR000700">
    <property type="entry name" value="PAS-assoc_C"/>
</dbReference>
<evidence type="ECO:0000259" key="4">
    <source>
        <dbReference type="PROSITE" id="PS50113"/>
    </source>
</evidence>
<dbReference type="InterPro" id="IPR000014">
    <property type="entry name" value="PAS"/>
</dbReference>
<accession>A0A7W7CMS3</accession>
<comment type="caution">
    <text evidence="5">The sequence shown here is derived from an EMBL/GenBank/DDBJ whole genome shotgun (WGS) entry which is preliminary data.</text>
</comment>
<dbReference type="GO" id="GO:0007165">
    <property type="term" value="P:signal transduction"/>
    <property type="evidence" value="ECO:0007669"/>
    <property type="project" value="UniProtKB-KW"/>
</dbReference>
<proteinExistence type="predicted"/>
<feature type="domain" description="PAC" evidence="4">
    <location>
        <begin position="306"/>
        <end position="358"/>
    </location>
</feature>
<evidence type="ECO:0000259" key="3">
    <source>
        <dbReference type="PROSITE" id="PS50112"/>
    </source>
</evidence>
<evidence type="ECO:0000256" key="1">
    <source>
        <dbReference type="PROSITE-ProRule" id="PRU00284"/>
    </source>
</evidence>
<feature type="domain" description="PAS" evidence="3">
    <location>
        <begin position="491"/>
        <end position="521"/>
    </location>
</feature>
<keyword evidence="6" id="KW-1185">Reference proteome</keyword>